<dbReference type="RefSeq" id="WP_067019651.1">
    <property type="nucleotide sequence ID" value="NZ_FLOB01000014.1"/>
</dbReference>
<dbReference type="PANTHER" id="PTHR43684">
    <property type="match status" value="1"/>
</dbReference>
<evidence type="ECO:0000313" key="4">
    <source>
        <dbReference type="EMBL" id="SBS36767.1"/>
    </source>
</evidence>
<evidence type="ECO:0000256" key="2">
    <source>
        <dbReference type="ARBA" id="ARBA00023140"/>
    </source>
</evidence>
<keyword evidence="2" id="KW-0576">Peroxisome</keyword>
<dbReference type="AlphaFoldDB" id="A0A1A8TQS8"/>
<proteinExistence type="predicted"/>
<dbReference type="EMBL" id="FLOB01000014">
    <property type="protein sequence ID" value="SBS36767.1"/>
    <property type="molecule type" value="Genomic_DNA"/>
</dbReference>
<dbReference type="Pfam" id="PF00378">
    <property type="entry name" value="ECH_1"/>
    <property type="match status" value="1"/>
</dbReference>
<keyword evidence="3" id="KW-0413">Isomerase</keyword>
<reference evidence="4 5" key="1">
    <citation type="submission" date="2016-06" db="EMBL/GenBank/DDBJ databases">
        <authorList>
            <person name="Kjaerup R.B."/>
            <person name="Dalgaard T.S."/>
            <person name="Juul-Madsen H.R."/>
        </authorList>
    </citation>
    <scope>NUCLEOTIDE SEQUENCE [LARGE SCALE GENOMIC DNA]</scope>
    <source>
        <strain evidence="4 5">CECT 8886</strain>
    </source>
</reference>
<evidence type="ECO:0000256" key="3">
    <source>
        <dbReference type="ARBA" id="ARBA00023235"/>
    </source>
</evidence>
<dbReference type="InterPro" id="IPR001753">
    <property type="entry name" value="Enoyl-CoA_hydra/iso"/>
</dbReference>
<dbReference type="InterPro" id="IPR029045">
    <property type="entry name" value="ClpP/crotonase-like_dom_sf"/>
</dbReference>
<evidence type="ECO:0000313" key="5">
    <source>
        <dbReference type="Proteomes" id="UP000092544"/>
    </source>
</evidence>
<name>A0A1A8TQS8_9GAMM</name>
<dbReference type="Gene3D" id="3.90.226.10">
    <property type="entry name" value="2-enoyl-CoA Hydratase, Chain A, domain 1"/>
    <property type="match status" value="1"/>
</dbReference>
<dbReference type="EC" id="4.2.1.17" evidence="4"/>
<dbReference type="Proteomes" id="UP000092544">
    <property type="component" value="Unassembled WGS sequence"/>
</dbReference>
<dbReference type="InterPro" id="IPR051053">
    <property type="entry name" value="ECH/Chromodomain_protein"/>
</dbReference>
<protein>
    <submittedName>
        <fullName evidence="4">2,3-dehydroadipyl-CoA hydratase</fullName>
        <ecNumber evidence="4">4.2.1.17</ecNumber>
    </submittedName>
</protein>
<organism evidence="4 5">
    <name type="scientific">Marinomonas spartinae</name>
    <dbReference type="NCBI Taxonomy" id="1792290"/>
    <lineage>
        <taxon>Bacteria</taxon>
        <taxon>Pseudomonadati</taxon>
        <taxon>Pseudomonadota</taxon>
        <taxon>Gammaproteobacteria</taxon>
        <taxon>Oceanospirillales</taxon>
        <taxon>Oceanospirillaceae</taxon>
        <taxon>Marinomonas</taxon>
    </lineage>
</organism>
<dbReference type="STRING" id="1792290.MSP8886_03841"/>
<accession>A0A1A8TQS8</accession>
<dbReference type="GO" id="GO:0004165">
    <property type="term" value="F:delta(3)-delta(2)-enoyl-CoA isomerase activity"/>
    <property type="evidence" value="ECO:0007669"/>
    <property type="project" value="UniProtKB-ARBA"/>
</dbReference>
<comment type="subcellular location">
    <subcellularLocation>
        <location evidence="1">Peroxisome</location>
    </subcellularLocation>
</comment>
<dbReference type="SUPFAM" id="SSF52096">
    <property type="entry name" value="ClpP/crotonase"/>
    <property type="match status" value="1"/>
</dbReference>
<sequence length="257" mass="28404">MGKMITDMVVETYLSGVQVLQMNRPDKKNAITLEMYDNLALALQRAEKDDSIKVTLIHGANGEFSAGNDINEFLKIAQTPEKMSSALTFLQTLSSYKKPLVAGVEGRAIGVGATMLLHCDMVLSAQEATFQFPFVPLGLVPEAASSYLLPKLVGYQKAFEVLILGEAFSGVDAQNIGLVNHLCEPGEAYELALRYAQKLTNLPTEAVMLSKDLLKYRCQDDVQMALMREGRIFKERLKSKEARDAFAIFLSRTHSMS</sequence>
<evidence type="ECO:0000256" key="1">
    <source>
        <dbReference type="ARBA" id="ARBA00004275"/>
    </source>
</evidence>
<dbReference type="GO" id="GO:0004300">
    <property type="term" value="F:enoyl-CoA hydratase activity"/>
    <property type="evidence" value="ECO:0007669"/>
    <property type="project" value="UniProtKB-EC"/>
</dbReference>
<gene>
    <name evidence="4" type="primary">paaF_2</name>
    <name evidence="4" type="ORF">MSP8886_03841</name>
</gene>
<dbReference type="PANTHER" id="PTHR43684:SF1">
    <property type="entry name" value="ENOYL-COA DELTA ISOMERASE 2"/>
    <property type="match status" value="1"/>
</dbReference>
<keyword evidence="4" id="KW-0456">Lyase</keyword>
<keyword evidence="5" id="KW-1185">Reference proteome</keyword>
<dbReference type="CDD" id="cd06558">
    <property type="entry name" value="crotonase-like"/>
    <property type="match status" value="1"/>
</dbReference>